<organism evidence="2 3">
    <name type="scientific">Stichopus japonicus</name>
    <name type="common">Sea cucumber</name>
    <dbReference type="NCBI Taxonomy" id="307972"/>
    <lineage>
        <taxon>Eukaryota</taxon>
        <taxon>Metazoa</taxon>
        <taxon>Echinodermata</taxon>
        <taxon>Eleutherozoa</taxon>
        <taxon>Echinozoa</taxon>
        <taxon>Holothuroidea</taxon>
        <taxon>Aspidochirotacea</taxon>
        <taxon>Aspidochirotida</taxon>
        <taxon>Stichopodidae</taxon>
        <taxon>Apostichopus</taxon>
    </lineage>
</organism>
<sequence>MGGFPVDRPKSKDNENPEGVTRDVKKSDNESGVESAGSSPDKTRSSRKKSKKRRKHSHSPYSDKSDNSRSPSPHKEEKKTRRIFFFTFLTSSDTLGTDQEASPDRHPTEDTTLEAGLIQEGLVPSPYRTHQRTRGGQRLAVALHRAAAVTGKRVFLQLGNEEIPQVFWIVEE</sequence>
<feature type="compositionally biased region" description="Polar residues" evidence="1">
    <location>
        <begin position="30"/>
        <end position="40"/>
    </location>
</feature>
<gene>
    <name evidence="2" type="ORF">BSL78_18703</name>
</gene>
<dbReference type="AlphaFoldDB" id="A0A2G8K8U3"/>
<evidence type="ECO:0000313" key="2">
    <source>
        <dbReference type="EMBL" id="PIK44426.1"/>
    </source>
</evidence>
<accession>A0A2G8K8U3</accession>
<dbReference type="Proteomes" id="UP000230750">
    <property type="component" value="Unassembled WGS sequence"/>
</dbReference>
<proteinExistence type="predicted"/>
<evidence type="ECO:0000256" key="1">
    <source>
        <dbReference type="SAM" id="MobiDB-lite"/>
    </source>
</evidence>
<feature type="compositionally biased region" description="Basic residues" evidence="1">
    <location>
        <begin position="45"/>
        <end position="58"/>
    </location>
</feature>
<comment type="caution">
    <text evidence="2">The sequence shown here is derived from an EMBL/GenBank/DDBJ whole genome shotgun (WGS) entry which is preliminary data.</text>
</comment>
<name>A0A2G8K8U3_STIJA</name>
<keyword evidence="3" id="KW-1185">Reference proteome</keyword>
<protein>
    <submittedName>
        <fullName evidence="2">Uncharacterized protein</fullName>
    </submittedName>
</protein>
<feature type="compositionally biased region" description="Basic and acidic residues" evidence="1">
    <location>
        <begin position="61"/>
        <end position="79"/>
    </location>
</feature>
<feature type="compositionally biased region" description="Basic and acidic residues" evidence="1">
    <location>
        <begin position="7"/>
        <end position="29"/>
    </location>
</feature>
<feature type="region of interest" description="Disordered" evidence="1">
    <location>
        <begin position="1"/>
        <end position="81"/>
    </location>
</feature>
<reference evidence="2 3" key="1">
    <citation type="journal article" date="2017" name="PLoS Biol.">
        <title>The sea cucumber genome provides insights into morphological evolution and visceral regeneration.</title>
        <authorList>
            <person name="Zhang X."/>
            <person name="Sun L."/>
            <person name="Yuan J."/>
            <person name="Sun Y."/>
            <person name="Gao Y."/>
            <person name="Zhang L."/>
            <person name="Li S."/>
            <person name="Dai H."/>
            <person name="Hamel J.F."/>
            <person name="Liu C."/>
            <person name="Yu Y."/>
            <person name="Liu S."/>
            <person name="Lin W."/>
            <person name="Guo K."/>
            <person name="Jin S."/>
            <person name="Xu P."/>
            <person name="Storey K.B."/>
            <person name="Huan P."/>
            <person name="Zhang T."/>
            <person name="Zhou Y."/>
            <person name="Zhang J."/>
            <person name="Lin C."/>
            <person name="Li X."/>
            <person name="Xing L."/>
            <person name="Huo D."/>
            <person name="Sun M."/>
            <person name="Wang L."/>
            <person name="Mercier A."/>
            <person name="Li F."/>
            <person name="Yang H."/>
            <person name="Xiang J."/>
        </authorList>
    </citation>
    <scope>NUCLEOTIDE SEQUENCE [LARGE SCALE GENOMIC DNA]</scope>
    <source>
        <strain evidence="2">Shaxun</strain>
        <tissue evidence="2">Muscle</tissue>
    </source>
</reference>
<evidence type="ECO:0000313" key="3">
    <source>
        <dbReference type="Proteomes" id="UP000230750"/>
    </source>
</evidence>
<dbReference type="EMBL" id="MRZV01000777">
    <property type="protein sequence ID" value="PIK44426.1"/>
    <property type="molecule type" value="Genomic_DNA"/>
</dbReference>